<evidence type="ECO:0000313" key="5">
    <source>
        <dbReference type="EMBL" id="RXH94997.1"/>
    </source>
</evidence>
<dbReference type="PANTHER" id="PTHR11176:SF56">
    <property type="entry name" value="RRM DOMAIN-CONTAINING PROTEIN"/>
    <property type="match status" value="1"/>
</dbReference>
<comment type="caution">
    <text evidence="5">The sequence shown here is derived from an EMBL/GenBank/DDBJ whole genome shotgun (WGS) entry which is preliminary data.</text>
</comment>
<dbReference type="InterPro" id="IPR012677">
    <property type="entry name" value="Nucleotide-bd_a/b_plait_sf"/>
</dbReference>
<dbReference type="SMART" id="SM00360">
    <property type="entry name" value="RRM"/>
    <property type="match status" value="1"/>
</dbReference>
<dbReference type="EMBL" id="RDQH01000333">
    <property type="protein sequence ID" value="RXH94997.1"/>
    <property type="molecule type" value="Genomic_DNA"/>
</dbReference>
<evidence type="ECO:0000256" key="3">
    <source>
        <dbReference type="SAM" id="SignalP"/>
    </source>
</evidence>
<evidence type="ECO:0000259" key="4">
    <source>
        <dbReference type="PROSITE" id="PS50102"/>
    </source>
</evidence>
<keyword evidence="6" id="KW-1185">Reference proteome</keyword>
<dbReference type="STRING" id="3750.A0A498JJC3"/>
<name>A0A498JJC3_MALDO</name>
<feature type="domain" description="RRM" evidence="4">
    <location>
        <begin position="23"/>
        <end position="128"/>
    </location>
</feature>
<feature type="signal peptide" evidence="3">
    <location>
        <begin position="1"/>
        <end position="24"/>
    </location>
</feature>
<dbReference type="PANTHER" id="PTHR11176">
    <property type="entry name" value="BOULE-RELATED"/>
    <property type="match status" value="1"/>
</dbReference>
<keyword evidence="1 2" id="KW-0694">RNA-binding</keyword>
<evidence type="ECO:0000256" key="2">
    <source>
        <dbReference type="PROSITE-ProRule" id="PRU00176"/>
    </source>
</evidence>
<dbReference type="SUPFAM" id="SSF54928">
    <property type="entry name" value="RNA-binding domain, RBD"/>
    <property type="match status" value="1"/>
</dbReference>
<protein>
    <recommendedName>
        <fullName evidence="4">RRM domain-containing protein</fullName>
    </recommendedName>
</protein>
<gene>
    <name evidence="5" type="ORF">DVH24_024681</name>
</gene>
<evidence type="ECO:0000313" key="6">
    <source>
        <dbReference type="Proteomes" id="UP000290289"/>
    </source>
</evidence>
<proteinExistence type="predicted"/>
<dbReference type="AlphaFoldDB" id="A0A498JJC3"/>
<dbReference type="Proteomes" id="UP000290289">
    <property type="component" value="Chromosome 7"/>
</dbReference>
<evidence type="ECO:0000256" key="1">
    <source>
        <dbReference type="ARBA" id="ARBA00022884"/>
    </source>
</evidence>
<reference evidence="5 6" key="1">
    <citation type="submission" date="2018-10" db="EMBL/GenBank/DDBJ databases">
        <title>A high-quality apple genome assembly.</title>
        <authorList>
            <person name="Hu J."/>
        </authorList>
    </citation>
    <scope>NUCLEOTIDE SEQUENCE [LARGE SCALE GENOMIC DNA]</scope>
    <source>
        <strain evidence="6">cv. HFTH1</strain>
        <tissue evidence="5">Young leaf</tissue>
    </source>
</reference>
<sequence>MQPLLPIDSFSFHHLLIISVLVSAKFMDDIATKDEETSSSVSSSSASYVFDVLGSSTSELWCCICRWATIISDKLTGRSKGYGFVTFKEPDEAKKACEDATTVISGRRANCNLVFLRGRYLRSALNTTPPPQRGSNGGRARFMSPAPTPASANHVQWYYLTPTNTPATPFHHQHHQAVPFYGYSSTYIATDMSYNHKVGCTGGAYINGHYSAPQVYPAQPMVGHNTLMPMYPLYYHHHHQSHTMGLHAHIYSPIMAGHVAAVPTIMSKPVSIAPNTAAKLSS</sequence>
<feature type="chain" id="PRO_5019758651" description="RRM domain-containing protein" evidence="3">
    <location>
        <begin position="25"/>
        <end position="282"/>
    </location>
</feature>
<dbReference type="InterPro" id="IPR000504">
    <property type="entry name" value="RRM_dom"/>
</dbReference>
<dbReference type="PROSITE" id="PS50102">
    <property type="entry name" value="RRM"/>
    <property type="match status" value="1"/>
</dbReference>
<dbReference type="GO" id="GO:0003723">
    <property type="term" value="F:RNA binding"/>
    <property type="evidence" value="ECO:0007669"/>
    <property type="project" value="UniProtKB-UniRule"/>
</dbReference>
<organism evidence="5 6">
    <name type="scientific">Malus domestica</name>
    <name type="common">Apple</name>
    <name type="synonym">Pyrus malus</name>
    <dbReference type="NCBI Taxonomy" id="3750"/>
    <lineage>
        <taxon>Eukaryota</taxon>
        <taxon>Viridiplantae</taxon>
        <taxon>Streptophyta</taxon>
        <taxon>Embryophyta</taxon>
        <taxon>Tracheophyta</taxon>
        <taxon>Spermatophyta</taxon>
        <taxon>Magnoliopsida</taxon>
        <taxon>eudicotyledons</taxon>
        <taxon>Gunneridae</taxon>
        <taxon>Pentapetalae</taxon>
        <taxon>rosids</taxon>
        <taxon>fabids</taxon>
        <taxon>Rosales</taxon>
        <taxon>Rosaceae</taxon>
        <taxon>Amygdaloideae</taxon>
        <taxon>Maleae</taxon>
        <taxon>Malus</taxon>
    </lineage>
</organism>
<dbReference type="Pfam" id="PF00076">
    <property type="entry name" value="RRM_1"/>
    <property type="match status" value="1"/>
</dbReference>
<dbReference type="Gene3D" id="3.30.70.330">
    <property type="match status" value="1"/>
</dbReference>
<keyword evidence="3" id="KW-0732">Signal</keyword>
<dbReference type="InterPro" id="IPR035979">
    <property type="entry name" value="RBD_domain_sf"/>
</dbReference>
<accession>A0A498JJC3</accession>